<dbReference type="AlphaFoldDB" id="A0A0G0XEJ5"/>
<dbReference type="InterPro" id="IPR001107">
    <property type="entry name" value="Band_7"/>
</dbReference>
<accession>A0A0G0XEJ5</accession>
<keyword evidence="1" id="KW-0175">Coiled coil</keyword>
<organism evidence="4 5">
    <name type="scientific">Candidatus Uhrbacteria bacterium GW2011_GWC2_41_11</name>
    <dbReference type="NCBI Taxonomy" id="1618985"/>
    <lineage>
        <taxon>Bacteria</taxon>
        <taxon>Candidatus Uhriibacteriota</taxon>
    </lineage>
</organism>
<dbReference type="InterPro" id="IPR000163">
    <property type="entry name" value="Prohibitin"/>
</dbReference>
<evidence type="ECO:0000256" key="2">
    <source>
        <dbReference type="SAM" id="Phobius"/>
    </source>
</evidence>
<protein>
    <submittedName>
        <fullName evidence="4">Prohibitin</fullName>
    </submittedName>
</protein>
<dbReference type="CDD" id="cd03401">
    <property type="entry name" value="SPFH_prohibitin"/>
    <property type="match status" value="1"/>
</dbReference>
<dbReference type="PANTHER" id="PTHR23222">
    <property type="entry name" value="PROHIBITIN"/>
    <property type="match status" value="1"/>
</dbReference>
<comment type="caution">
    <text evidence="4">The sequence shown here is derived from an EMBL/GenBank/DDBJ whole genome shotgun (WGS) entry which is preliminary data.</text>
</comment>
<dbReference type="InterPro" id="IPR036013">
    <property type="entry name" value="Band_7/SPFH_dom_sf"/>
</dbReference>
<feature type="domain" description="Band 7" evidence="3">
    <location>
        <begin position="39"/>
        <end position="199"/>
    </location>
</feature>
<dbReference type="PRINTS" id="PR00679">
    <property type="entry name" value="PROHIBITIN"/>
</dbReference>
<feature type="coiled-coil region" evidence="1">
    <location>
        <begin position="198"/>
        <end position="243"/>
    </location>
</feature>
<name>A0A0G0XEJ5_9BACT</name>
<keyword evidence="2" id="KW-0472">Membrane</keyword>
<evidence type="ECO:0000259" key="3">
    <source>
        <dbReference type="SMART" id="SM00244"/>
    </source>
</evidence>
<dbReference type="Proteomes" id="UP000034616">
    <property type="component" value="Unassembled WGS sequence"/>
</dbReference>
<dbReference type="GO" id="GO:0016020">
    <property type="term" value="C:membrane"/>
    <property type="evidence" value="ECO:0007669"/>
    <property type="project" value="InterPro"/>
</dbReference>
<dbReference type="SMART" id="SM00244">
    <property type="entry name" value="PHB"/>
    <property type="match status" value="1"/>
</dbReference>
<reference evidence="4 5" key="1">
    <citation type="journal article" date="2015" name="Nature">
        <title>rRNA introns, odd ribosomes, and small enigmatic genomes across a large radiation of phyla.</title>
        <authorList>
            <person name="Brown C.T."/>
            <person name="Hug L.A."/>
            <person name="Thomas B.C."/>
            <person name="Sharon I."/>
            <person name="Castelle C.J."/>
            <person name="Singh A."/>
            <person name="Wilkins M.J."/>
            <person name="Williams K.H."/>
            <person name="Banfield J.F."/>
        </authorList>
    </citation>
    <scope>NUCLEOTIDE SEQUENCE [LARGE SCALE GENOMIC DNA]</scope>
</reference>
<evidence type="ECO:0000313" key="4">
    <source>
        <dbReference type="EMBL" id="KKR86122.1"/>
    </source>
</evidence>
<keyword evidence="2" id="KW-1133">Transmembrane helix</keyword>
<dbReference type="EMBL" id="LCAH01000019">
    <property type="protein sequence ID" value="KKR86122.1"/>
    <property type="molecule type" value="Genomic_DNA"/>
</dbReference>
<gene>
    <name evidence="4" type="ORF">UU35_C0019G0002</name>
</gene>
<feature type="transmembrane region" description="Helical" evidence="2">
    <location>
        <begin position="21"/>
        <end position="43"/>
    </location>
</feature>
<sequence>MDLDILLNLCSKNMFITKTKWIFFGLIFFLFFIILIALSPFAIVSAGHRGVITRFGAVDNNILEEGFHVINPIDSVHQMDVRTKKIETDADSASRDLQSVNTTVAVNYHVNPLEVNRLFQEVGEDYEFSIISPAIQESVKAATAKFTAEELIAKRAEVNEIIRTNIEKRLSGNHIIIDDLSIVNFSFSEEFNAAIESKQTAEQDALRAANDLKRIELEAQQTIVQAKAEAESIRIQAEALKSNPELIQLEAVRKWNGVLPNYLGSNVLPFLNITTEE</sequence>
<evidence type="ECO:0000313" key="5">
    <source>
        <dbReference type="Proteomes" id="UP000034616"/>
    </source>
</evidence>
<dbReference type="Gene3D" id="3.30.479.30">
    <property type="entry name" value="Band 7 domain"/>
    <property type="match status" value="1"/>
</dbReference>
<proteinExistence type="predicted"/>
<dbReference type="PANTHER" id="PTHR23222:SF0">
    <property type="entry name" value="PROHIBITIN 1"/>
    <property type="match status" value="1"/>
</dbReference>
<evidence type="ECO:0000256" key="1">
    <source>
        <dbReference type="SAM" id="Coils"/>
    </source>
</evidence>
<dbReference type="Pfam" id="PF01145">
    <property type="entry name" value="Band_7"/>
    <property type="match status" value="1"/>
</dbReference>
<dbReference type="SUPFAM" id="SSF117892">
    <property type="entry name" value="Band 7/SPFH domain"/>
    <property type="match status" value="1"/>
</dbReference>
<keyword evidence="2" id="KW-0812">Transmembrane</keyword>